<dbReference type="AlphaFoldDB" id="A0A9D4K6G5"/>
<evidence type="ECO:0000256" key="1">
    <source>
        <dbReference type="SAM" id="MobiDB-lite"/>
    </source>
</evidence>
<gene>
    <name evidence="2" type="ORF">DPMN_107087</name>
</gene>
<proteinExistence type="predicted"/>
<accession>A0A9D4K6G5</accession>
<keyword evidence="3" id="KW-1185">Reference proteome</keyword>
<evidence type="ECO:0000313" key="2">
    <source>
        <dbReference type="EMBL" id="KAH3833771.1"/>
    </source>
</evidence>
<dbReference type="EMBL" id="JAIWYP010000004">
    <property type="protein sequence ID" value="KAH3833771.1"/>
    <property type="molecule type" value="Genomic_DNA"/>
</dbReference>
<protein>
    <submittedName>
        <fullName evidence="2">Uncharacterized protein</fullName>
    </submittedName>
</protein>
<feature type="compositionally biased region" description="Basic and acidic residues" evidence="1">
    <location>
        <begin position="117"/>
        <end position="131"/>
    </location>
</feature>
<name>A0A9D4K6G5_DREPO</name>
<feature type="compositionally biased region" description="Polar residues" evidence="1">
    <location>
        <begin position="49"/>
        <end position="60"/>
    </location>
</feature>
<organism evidence="2 3">
    <name type="scientific">Dreissena polymorpha</name>
    <name type="common">Zebra mussel</name>
    <name type="synonym">Mytilus polymorpha</name>
    <dbReference type="NCBI Taxonomy" id="45954"/>
    <lineage>
        <taxon>Eukaryota</taxon>
        <taxon>Metazoa</taxon>
        <taxon>Spiralia</taxon>
        <taxon>Lophotrochozoa</taxon>
        <taxon>Mollusca</taxon>
        <taxon>Bivalvia</taxon>
        <taxon>Autobranchia</taxon>
        <taxon>Heteroconchia</taxon>
        <taxon>Euheterodonta</taxon>
        <taxon>Imparidentia</taxon>
        <taxon>Neoheterodontei</taxon>
        <taxon>Myida</taxon>
        <taxon>Dreissenoidea</taxon>
        <taxon>Dreissenidae</taxon>
        <taxon>Dreissena</taxon>
    </lineage>
</organism>
<reference evidence="2" key="1">
    <citation type="journal article" date="2019" name="bioRxiv">
        <title>The Genome of the Zebra Mussel, Dreissena polymorpha: A Resource for Invasive Species Research.</title>
        <authorList>
            <person name="McCartney M.A."/>
            <person name="Auch B."/>
            <person name="Kono T."/>
            <person name="Mallez S."/>
            <person name="Zhang Y."/>
            <person name="Obille A."/>
            <person name="Becker A."/>
            <person name="Abrahante J.E."/>
            <person name="Garbe J."/>
            <person name="Badalamenti J.P."/>
            <person name="Herman A."/>
            <person name="Mangelson H."/>
            <person name="Liachko I."/>
            <person name="Sullivan S."/>
            <person name="Sone E.D."/>
            <person name="Koren S."/>
            <person name="Silverstein K.A.T."/>
            <person name="Beckman K.B."/>
            <person name="Gohl D.M."/>
        </authorList>
    </citation>
    <scope>NUCLEOTIDE SEQUENCE</scope>
    <source>
        <strain evidence="2">Duluth1</strain>
        <tissue evidence="2">Whole animal</tissue>
    </source>
</reference>
<evidence type="ECO:0000313" key="3">
    <source>
        <dbReference type="Proteomes" id="UP000828390"/>
    </source>
</evidence>
<sequence length="278" mass="31159">MVNAAGARSLPMPDLKKALLTQRELAEQLKPKVAPIFSSLLEEGKGRQLGNTSNTPQGREQTTHGRFGNHKGRDFSGPFGGEGNIASPENDGPESNFNNSDCERLLKEISQQAGGTDEIHTYKDNSEESKSNRNNLSANIKHLKDKTRINKSSLSYTKDDYAVLDTPNNMRMKKSNSGIYNDSLDSKTLKFSHKIKDESVKRVKSMYGKQRKTTTRSNLVEEKNLFGVEGEKNSEEREDEISAALSGGLEDIDILSRDKRKVLGSRLRIRRRDKIEDE</sequence>
<comment type="caution">
    <text evidence="2">The sequence shown here is derived from an EMBL/GenBank/DDBJ whole genome shotgun (WGS) entry which is preliminary data.</text>
</comment>
<dbReference type="Proteomes" id="UP000828390">
    <property type="component" value="Unassembled WGS sequence"/>
</dbReference>
<feature type="region of interest" description="Disordered" evidence="1">
    <location>
        <begin position="44"/>
        <end position="134"/>
    </location>
</feature>
<reference evidence="2" key="2">
    <citation type="submission" date="2020-11" db="EMBL/GenBank/DDBJ databases">
        <authorList>
            <person name="McCartney M.A."/>
            <person name="Auch B."/>
            <person name="Kono T."/>
            <person name="Mallez S."/>
            <person name="Becker A."/>
            <person name="Gohl D.M."/>
            <person name="Silverstein K.A.T."/>
            <person name="Koren S."/>
            <person name="Bechman K.B."/>
            <person name="Herman A."/>
            <person name="Abrahante J.E."/>
            <person name="Garbe J."/>
        </authorList>
    </citation>
    <scope>NUCLEOTIDE SEQUENCE</scope>
    <source>
        <strain evidence="2">Duluth1</strain>
        <tissue evidence="2">Whole animal</tissue>
    </source>
</reference>